<dbReference type="GO" id="GO:0005869">
    <property type="term" value="C:dynactin complex"/>
    <property type="evidence" value="ECO:0007669"/>
    <property type="project" value="TreeGrafter"/>
</dbReference>
<gene>
    <name evidence="7" type="primary">FGENESH: predicted gene_6.309</name>
    <name evidence="7" type="ORF">BN2166_0033870</name>
</gene>
<evidence type="ECO:0000313" key="8">
    <source>
        <dbReference type="Proteomes" id="UP000199069"/>
    </source>
</evidence>
<name>A0A0K3CJZ0_RHOTO</name>
<sequence>MSRSSTKSACIQTDTGNLVSRSCVICGSSNIVLGGKSILQPGCILRGDLRRAGAGATTAGGREAATVAIAMGKYCNVGEGTVLRPCYKTYKGVFTYYPMKIGDYVTIGANSVVEAASIGNGVEIGKGCIIGPLAILKDICRIAAGAVVGAGTIVPSLTECAGSPARPSRYVHDGCLLSWRTSVKAESFYACPQCGARYRFRTTPVSSLLARTYSTHALAILISLGLAILSGFLADPLLRLTEHEMLSFGSEQLPHHWFDEHLAAGDALRETASFTGFLLRDCTWSSAREPYWEQEMTISEDPTPLPDPVINMNIQDVKVRRNLTNCGRFWRKRSDDEAQVQGVRKAVLHVARGFSLSSLARAFVGRLVRQYFLLAITLRMVLPSLGGKLPYNSFADLISASWLGIDASFFADVIKMVRRRAKVARSRDQIASWWQFPLVMCTFFTAFFAFRSILSFSQRIVKAALARVESLVIDLSEEADSVEREKVE</sequence>
<comment type="similarity">
    <text evidence="4">Belongs to the dynactin subunits 5/6 family. Dynactin subunit 5 subfamily.</text>
</comment>
<dbReference type="Pfam" id="PF21711">
    <property type="entry name" value="DCTN5"/>
    <property type="match status" value="1"/>
</dbReference>
<feature type="transmembrane region" description="Helical" evidence="6">
    <location>
        <begin position="430"/>
        <end position="450"/>
    </location>
</feature>
<reference evidence="7 8" key="1">
    <citation type="submission" date="2015-07" db="EMBL/GenBank/DDBJ databases">
        <authorList>
            <person name="Cajimat M.N.B."/>
            <person name="Milazzo M.L."/>
            <person name="Fulhorst C.F."/>
        </authorList>
    </citation>
    <scope>NUCLEOTIDE SEQUENCE [LARGE SCALE GENOMIC DNA]</scope>
    <source>
        <strain evidence="7">Single colony</strain>
    </source>
</reference>
<keyword evidence="3" id="KW-0206">Cytoskeleton</keyword>
<dbReference type="InterPro" id="IPR011004">
    <property type="entry name" value="Trimer_LpxA-like_sf"/>
</dbReference>
<accession>A0A0K3CJZ0</accession>
<dbReference type="STRING" id="5286.A0A0K3CJZ0"/>
<dbReference type="Gene3D" id="2.160.10.10">
    <property type="entry name" value="Hexapeptide repeat proteins"/>
    <property type="match status" value="1"/>
</dbReference>
<dbReference type="PANTHER" id="PTHR46126:SF1">
    <property type="entry name" value="DYNACTIN SUBUNIT 5"/>
    <property type="match status" value="1"/>
</dbReference>
<keyword evidence="6" id="KW-0472">Membrane</keyword>
<protein>
    <recommendedName>
        <fullName evidence="5">Dynactin subunit 5</fullName>
    </recommendedName>
</protein>
<keyword evidence="2" id="KW-0963">Cytoplasm</keyword>
<evidence type="ECO:0000256" key="2">
    <source>
        <dbReference type="ARBA" id="ARBA00022490"/>
    </source>
</evidence>
<comment type="subcellular location">
    <subcellularLocation>
        <location evidence="1">Cytoplasm</location>
        <location evidence="1">Cytoskeleton</location>
    </subcellularLocation>
</comment>
<evidence type="ECO:0000313" key="7">
    <source>
        <dbReference type="EMBL" id="CTR07526.1"/>
    </source>
</evidence>
<dbReference type="OMA" id="QCGARYR"/>
<evidence type="ECO:0000256" key="3">
    <source>
        <dbReference type="ARBA" id="ARBA00023212"/>
    </source>
</evidence>
<dbReference type="PANTHER" id="PTHR46126">
    <property type="entry name" value="DYNACTIN SUBUNIT 5"/>
    <property type="match status" value="1"/>
</dbReference>
<keyword evidence="6" id="KW-1133">Transmembrane helix</keyword>
<dbReference type="CDD" id="cd03359">
    <property type="entry name" value="LbH_Dynactin_5"/>
    <property type="match status" value="1"/>
</dbReference>
<keyword evidence="8" id="KW-1185">Reference proteome</keyword>
<dbReference type="EMBL" id="CWKI01000006">
    <property type="protein sequence ID" value="CTR07526.1"/>
    <property type="molecule type" value="Genomic_DNA"/>
</dbReference>
<organism evidence="7 8">
    <name type="scientific">Rhodotorula toruloides</name>
    <name type="common">Yeast</name>
    <name type="synonym">Rhodosporidium toruloides</name>
    <dbReference type="NCBI Taxonomy" id="5286"/>
    <lineage>
        <taxon>Eukaryota</taxon>
        <taxon>Fungi</taxon>
        <taxon>Dikarya</taxon>
        <taxon>Basidiomycota</taxon>
        <taxon>Pucciniomycotina</taxon>
        <taxon>Microbotryomycetes</taxon>
        <taxon>Sporidiobolales</taxon>
        <taxon>Sporidiobolaceae</taxon>
        <taxon>Rhodotorula</taxon>
    </lineage>
</organism>
<evidence type="ECO:0000256" key="5">
    <source>
        <dbReference type="ARBA" id="ARBA00034865"/>
    </source>
</evidence>
<proteinExistence type="inferred from homology"/>
<dbReference type="InterPro" id="IPR047125">
    <property type="entry name" value="DCTN5"/>
</dbReference>
<evidence type="ECO:0000256" key="6">
    <source>
        <dbReference type="SAM" id="Phobius"/>
    </source>
</evidence>
<dbReference type="AlphaFoldDB" id="A0A0K3CJZ0"/>
<feature type="transmembrane region" description="Helical" evidence="6">
    <location>
        <begin position="217"/>
        <end position="238"/>
    </location>
</feature>
<evidence type="ECO:0000256" key="4">
    <source>
        <dbReference type="ARBA" id="ARBA00034706"/>
    </source>
</evidence>
<dbReference type="SUPFAM" id="SSF51161">
    <property type="entry name" value="Trimeric LpxA-like enzymes"/>
    <property type="match status" value="1"/>
</dbReference>
<evidence type="ECO:0000256" key="1">
    <source>
        <dbReference type="ARBA" id="ARBA00004245"/>
    </source>
</evidence>
<keyword evidence="6" id="KW-0812">Transmembrane</keyword>
<dbReference type="Proteomes" id="UP000199069">
    <property type="component" value="Unassembled WGS sequence"/>
</dbReference>